<name>A0A3P6ER60_BRAOL</name>
<organism evidence="1">
    <name type="scientific">Brassica oleracea</name>
    <name type="common">Wild cabbage</name>
    <dbReference type="NCBI Taxonomy" id="3712"/>
    <lineage>
        <taxon>Eukaryota</taxon>
        <taxon>Viridiplantae</taxon>
        <taxon>Streptophyta</taxon>
        <taxon>Embryophyta</taxon>
        <taxon>Tracheophyta</taxon>
        <taxon>Spermatophyta</taxon>
        <taxon>Magnoliopsida</taxon>
        <taxon>eudicotyledons</taxon>
        <taxon>Gunneridae</taxon>
        <taxon>Pentapetalae</taxon>
        <taxon>rosids</taxon>
        <taxon>malvids</taxon>
        <taxon>Brassicales</taxon>
        <taxon>Brassicaceae</taxon>
        <taxon>Brassiceae</taxon>
        <taxon>Brassica</taxon>
    </lineage>
</organism>
<sequence length="78" mass="8798">MPIKDPSINPPSTAPYWKVRMLKGVDLTNVGQEDNEEKVFSTATHITRSNGLNQLSMSDNIQTEDATKQIIWFSSKMD</sequence>
<reference evidence="1" key="1">
    <citation type="submission" date="2018-11" db="EMBL/GenBank/DDBJ databases">
        <authorList>
            <consortium name="Genoscope - CEA"/>
            <person name="William W."/>
        </authorList>
    </citation>
    <scope>NUCLEOTIDE SEQUENCE</scope>
</reference>
<evidence type="ECO:0000313" key="1">
    <source>
        <dbReference type="EMBL" id="VDD36075.1"/>
    </source>
</evidence>
<accession>A0A3P6ER60</accession>
<proteinExistence type="predicted"/>
<protein>
    <submittedName>
        <fullName evidence="1">Uncharacterized protein</fullName>
    </submittedName>
</protein>
<dbReference type="EMBL" id="LR031876">
    <property type="protein sequence ID" value="VDD36075.1"/>
    <property type="molecule type" value="Genomic_DNA"/>
</dbReference>
<gene>
    <name evidence="1" type="ORF">BOLC7T41635H</name>
</gene>
<dbReference type="AlphaFoldDB" id="A0A3P6ER60"/>